<gene>
    <name evidence="1" type="ORF">O4328_06060</name>
    <name evidence="2" type="ORF">Q5707_27125</name>
</gene>
<evidence type="ECO:0000313" key="3">
    <source>
        <dbReference type="Proteomes" id="UP001066327"/>
    </source>
</evidence>
<dbReference type="AlphaFoldDB" id="A0AAX3Y885"/>
<evidence type="ECO:0000313" key="1">
    <source>
        <dbReference type="EMBL" id="MCZ4583257.1"/>
    </source>
</evidence>
<dbReference type="EMBL" id="JAPWIS010000002">
    <property type="protein sequence ID" value="MCZ4583257.1"/>
    <property type="molecule type" value="Genomic_DNA"/>
</dbReference>
<evidence type="ECO:0000313" key="2">
    <source>
        <dbReference type="EMBL" id="WLF45545.1"/>
    </source>
</evidence>
<dbReference type="Proteomes" id="UP001066327">
    <property type="component" value="Unassembled WGS sequence"/>
</dbReference>
<evidence type="ECO:0000313" key="4">
    <source>
        <dbReference type="Proteomes" id="UP001231166"/>
    </source>
</evidence>
<accession>A0AAX3Y885</accession>
<dbReference type="RefSeq" id="WP_240482892.1">
    <property type="nucleotide sequence ID" value="NZ_CAJUXZ010000001.1"/>
</dbReference>
<reference evidence="1" key="1">
    <citation type="submission" date="2022-12" db="EMBL/GenBank/DDBJ databases">
        <authorList>
            <person name="Krivoruchko A.V."/>
            <person name="Elkin A."/>
        </authorList>
    </citation>
    <scope>NUCLEOTIDE SEQUENCE</scope>
    <source>
        <strain evidence="1">IEGM 249</strain>
    </source>
</reference>
<protein>
    <recommendedName>
        <fullName evidence="5">TetR family transcriptional regulator</fullName>
    </recommendedName>
</protein>
<name>A0AAX3Y885_RHOOP</name>
<evidence type="ECO:0008006" key="5">
    <source>
        <dbReference type="Google" id="ProtNLM"/>
    </source>
</evidence>
<proteinExistence type="predicted"/>
<reference evidence="2" key="2">
    <citation type="submission" date="2023-07" db="EMBL/GenBank/DDBJ databases">
        <title>Genomic analysis of Rhodococcus opacus VOC-14 with glycol ethers degradation activity.</title>
        <authorList>
            <person name="Narkevich D.A."/>
            <person name="Hlushen A.M."/>
            <person name="Akhremchuk A.E."/>
            <person name="Sikolenko M.A."/>
            <person name="Valentovich L.N."/>
        </authorList>
    </citation>
    <scope>NUCLEOTIDE SEQUENCE</scope>
    <source>
        <strain evidence="2">VOC-14</strain>
    </source>
</reference>
<dbReference type="EMBL" id="CP130953">
    <property type="protein sequence ID" value="WLF45545.1"/>
    <property type="molecule type" value="Genomic_DNA"/>
</dbReference>
<organism evidence="2 4">
    <name type="scientific">Rhodococcus opacus</name>
    <name type="common">Nocardia opaca</name>
    <dbReference type="NCBI Taxonomy" id="37919"/>
    <lineage>
        <taxon>Bacteria</taxon>
        <taxon>Bacillati</taxon>
        <taxon>Actinomycetota</taxon>
        <taxon>Actinomycetes</taxon>
        <taxon>Mycobacteriales</taxon>
        <taxon>Nocardiaceae</taxon>
        <taxon>Rhodococcus</taxon>
    </lineage>
</organism>
<dbReference type="Proteomes" id="UP001231166">
    <property type="component" value="Chromosome"/>
</dbReference>
<keyword evidence="3" id="KW-1185">Reference proteome</keyword>
<sequence length="89" mass="9491">MGVDVIDVRAAQCLTERPFADFATSAIHTLIDAVADAMIRCGFSTQDARENATVAVSGLRAILLDRLVTGDVARTDRSASRLIEQVAAE</sequence>